<dbReference type="AlphaFoldDB" id="A0AA96WGC0"/>
<name>A0AA96WGC0_9CYAN</name>
<accession>A0AA96WGC0</accession>
<protein>
    <submittedName>
        <fullName evidence="1">Uncharacterized protein</fullName>
    </submittedName>
</protein>
<dbReference type="RefSeq" id="WP_316431751.1">
    <property type="nucleotide sequence ID" value="NZ_CP053586.1"/>
</dbReference>
<reference evidence="1" key="1">
    <citation type="submission" date="2020-05" db="EMBL/GenBank/DDBJ databases">
        <authorList>
            <person name="Zhu T."/>
            <person name="Keshari N."/>
            <person name="Lu X."/>
        </authorList>
    </citation>
    <scope>NUCLEOTIDE SEQUENCE</scope>
    <source>
        <strain evidence="1">NK1-12</strain>
    </source>
</reference>
<dbReference type="EMBL" id="CP053586">
    <property type="protein sequence ID" value="WNZ25597.1"/>
    <property type="molecule type" value="Genomic_DNA"/>
</dbReference>
<proteinExistence type="predicted"/>
<gene>
    <name evidence="1" type="ORF">HJG54_24005</name>
</gene>
<sequence>MNWGDKFSIKDVIGFGSTQTGNFQPKQQNFDRKKANVGDEDRFWWDAVALIRANLLLHR</sequence>
<evidence type="ECO:0000313" key="1">
    <source>
        <dbReference type="EMBL" id="WNZ25597.1"/>
    </source>
</evidence>
<organism evidence="1">
    <name type="scientific">Leptolyngbya sp. NK1-12</name>
    <dbReference type="NCBI Taxonomy" id="2547451"/>
    <lineage>
        <taxon>Bacteria</taxon>
        <taxon>Bacillati</taxon>
        <taxon>Cyanobacteriota</taxon>
        <taxon>Cyanophyceae</taxon>
        <taxon>Leptolyngbyales</taxon>
        <taxon>Leptolyngbyaceae</taxon>
        <taxon>Leptolyngbya group</taxon>
        <taxon>Leptolyngbya</taxon>
    </lineage>
</organism>